<accession>A0ABR2Y654</accession>
<dbReference type="Gene3D" id="3.30.559.10">
    <property type="entry name" value="Chloramphenicol acetyltransferase-like domain"/>
    <property type="match status" value="1"/>
</dbReference>
<reference evidence="1 2" key="1">
    <citation type="submission" date="2024-02" db="EMBL/GenBank/DDBJ databases">
        <title>First draft genome assembly of two strains of Seiridium cardinale.</title>
        <authorList>
            <person name="Emiliani G."/>
            <person name="Scali E."/>
        </authorList>
    </citation>
    <scope>NUCLEOTIDE SEQUENCE [LARGE SCALE GENOMIC DNA]</scope>
    <source>
        <strain evidence="1 2">BM-138-000479</strain>
    </source>
</reference>
<proteinExistence type="predicted"/>
<evidence type="ECO:0008006" key="3">
    <source>
        <dbReference type="Google" id="ProtNLM"/>
    </source>
</evidence>
<dbReference type="EMBL" id="JARVKM010000003">
    <property type="protein sequence ID" value="KAK9781810.1"/>
    <property type="molecule type" value="Genomic_DNA"/>
</dbReference>
<gene>
    <name evidence="1" type="ORF">SCAR479_01681</name>
</gene>
<dbReference type="Proteomes" id="UP001465668">
    <property type="component" value="Unassembled WGS sequence"/>
</dbReference>
<evidence type="ECO:0000313" key="1">
    <source>
        <dbReference type="EMBL" id="KAK9781810.1"/>
    </source>
</evidence>
<organism evidence="1 2">
    <name type="scientific">Seiridium cardinale</name>
    <dbReference type="NCBI Taxonomy" id="138064"/>
    <lineage>
        <taxon>Eukaryota</taxon>
        <taxon>Fungi</taxon>
        <taxon>Dikarya</taxon>
        <taxon>Ascomycota</taxon>
        <taxon>Pezizomycotina</taxon>
        <taxon>Sordariomycetes</taxon>
        <taxon>Xylariomycetidae</taxon>
        <taxon>Amphisphaeriales</taxon>
        <taxon>Sporocadaceae</taxon>
        <taxon>Seiridium</taxon>
    </lineage>
</organism>
<comment type="caution">
    <text evidence="1">The sequence shown here is derived from an EMBL/GenBank/DDBJ whole genome shotgun (WGS) entry which is preliminary data.</text>
</comment>
<keyword evidence="2" id="KW-1185">Reference proteome</keyword>
<sequence>MLGRSETRARVPPDTVVPLHFFDDTPLWRAFVLYSMFVFDDVLDPEKLRRSLAALTQRDGWPEFTEDRPAISYEHIGFDITAGEHPIASRLPKPSSRPATVGSPDEFMSLFRREGGPTKVDDFLTADLPQLGLKVVSFKDKTLVCLDWPHTMMDAMGKQALLAAWILQLEGRGDEIMVNSGGAINDKDPFRELGTNPTESYKLADRRLSTFDLACYGLRNMVNFCRTPANRVVCIPASFVAELHKTALADVAGSVKAEAFLSEGDVITAWWTRIVTSQLDRKSHRTVAINNAYSLRKVLAADLLPNGTTYSSNAIGFIIVLLPIHDVLDRPLGHVASYLKSHHSLLGAEAPIANDSTSTLEKKKLLIPSGIVDIRAAIQDLGTRSQTEAFMSLWRTARGRLPPLFGDTGMYMLTFSNWNRARLFETDFSAAVVAGPDNELSTESRQTVGRPTYLQNTQSGLKMRNAIPITGKDNHGNYWLSGYMNKELWGKVEKALTKL</sequence>
<dbReference type="InterPro" id="IPR023213">
    <property type="entry name" value="CAT-like_dom_sf"/>
</dbReference>
<evidence type="ECO:0000313" key="2">
    <source>
        <dbReference type="Proteomes" id="UP001465668"/>
    </source>
</evidence>
<name>A0ABR2Y654_9PEZI</name>
<protein>
    <recommendedName>
        <fullName evidence="3">LysR family regulatory protein</fullName>
    </recommendedName>
</protein>